<dbReference type="Proteomes" id="UP000321490">
    <property type="component" value="Unassembled WGS sequence"/>
</dbReference>
<dbReference type="InterPro" id="IPR051313">
    <property type="entry name" value="Bact_iron-sidero_bind"/>
</dbReference>
<dbReference type="PANTHER" id="PTHR30532:SF24">
    <property type="entry name" value="FERRIC ENTEROBACTIN-BINDING PERIPLASMIC PROTEIN FEPB"/>
    <property type="match status" value="1"/>
</dbReference>
<feature type="signal peptide" evidence="5">
    <location>
        <begin position="1"/>
        <end position="24"/>
    </location>
</feature>
<sequence length="335" mass="35139">MSRRTTLLAALAVGVTLVPLTACGSEDAAAENAAADGAAAGAFPVTIDHLWGSTTIEEEPERVVVLGVTDSDPVLALGTVPVAVQPYTFYSETGVGPWAEEYLQGQELEVIPSTGEVDVEQVAAYDPDLIVGVSAGFDEAVYEQLSQIAPTLVRPAGTRAYGVPRDDATRMIARALGKEDEAEELIAEADAAVADAVAENPQFQGATATVLLPFSGVYGAYLPADARGQFMTELGFEVPAPILAEDDGETFYVELSQERLDLADGDVLVVLTDEASRAVVEQDAVLQQLPVVQDGGLVLPDLDVRGAMTYNTVLSAPYAVEELTPLLRDALAATS</sequence>
<comment type="similarity">
    <text evidence="2">Belongs to the bacterial solute-binding protein 8 family.</text>
</comment>
<evidence type="ECO:0000256" key="4">
    <source>
        <dbReference type="ARBA" id="ARBA00022729"/>
    </source>
</evidence>
<accession>A0A562IUY8</accession>
<dbReference type="CDD" id="cd01146">
    <property type="entry name" value="FhuD"/>
    <property type="match status" value="1"/>
</dbReference>
<evidence type="ECO:0000256" key="5">
    <source>
        <dbReference type="SAM" id="SignalP"/>
    </source>
</evidence>
<organism evidence="7 8">
    <name type="scientific">Modestobacter roseus</name>
    <dbReference type="NCBI Taxonomy" id="1181884"/>
    <lineage>
        <taxon>Bacteria</taxon>
        <taxon>Bacillati</taxon>
        <taxon>Actinomycetota</taxon>
        <taxon>Actinomycetes</taxon>
        <taxon>Geodermatophilales</taxon>
        <taxon>Geodermatophilaceae</taxon>
        <taxon>Modestobacter</taxon>
    </lineage>
</organism>
<dbReference type="InterPro" id="IPR002491">
    <property type="entry name" value="ABC_transptr_periplasmic_BD"/>
</dbReference>
<dbReference type="PROSITE" id="PS50983">
    <property type="entry name" value="FE_B12_PBP"/>
    <property type="match status" value="1"/>
</dbReference>
<keyword evidence="4 5" id="KW-0732">Signal</keyword>
<dbReference type="SUPFAM" id="SSF53807">
    <property type="entry name" value="Helical backbone' metal receptor"/>
    <property type="match status" value="1"/>
</dbReference>
<evidence type="ECO:0000256" key="1">
    <source>
        <dbReference type="ARBA" id="ARBA00004196"/>
    </source>
</evidence>
<evidence type="ECO:0000259" key="6">
    <source>
        <dbReference type="PROSITE" id="PS50983"/>
    </source>
</evidence>
<evidence type="ECO:0000313" key="8">
    <source>
        <dbReference type="Proteomes" id="UP000321490"/>
    </source>
</evidence>
<dbReference type="PANTHER" id="PTHR30532">
    <property type="entry name" value="IRON III DICITRATE-BINDING PERIPLASMIC PROTEIN"/>
    <property type="match status" value="1"/>
</dbReference>
<feature type="chain" id="PRO_5039479170" evidence="5">
    <location>
        <begin position="25"/>
        <end position="335"/>
    </location>
</feature>
<evidence type="ECO:0000256" key="2">
    <source>
        <dbReference type="ARBA" id="ARBA00008814"/>
    </source>
</evidence>
<comment type="caution">
    <text evidence="7">The sequence shown here is derived from an EMBL/GenBank/DDBJ whole genome shotgun (WGS) entry which is preliminary data.</text>
</comment>
<name>A0A562IUY8_9ACTN</name>
<dbReference type="GO" id="GO:0030288">
    <property type="term" value="C:outer membrane-bounded periplasmic space"/>
    <property type="evidence" value="ECO:0007669"/>
    <property type="project" value="TreeGrafter"/>
</dbReference>
<proteinExistence type="inferred from homology"/>
<evidence type="ECO:0000256" key="3">
    <source>
        <dbReference type="ARBA" id="ARBA00022448"/>
    </source>
</evidence>
<dbReference type="Gene3D" id="3.40.50.1980">
    <property type="entry name" value="Nitrogenase molybdenum iron protein domain"/>
    <property type="match status" value="2"/>
</dbReference>
<protein>
    <submittedName>
        <fullName evidence="7">Iron complex transport system substrate-binding protein</fullName>
    </submittedName>
</protein>
<reference evidence="7 8" key="1">
    <citation type="submission" date="2019-07" db="EMBL/GenBank/DDBJ databases">
        <title>R&amp;d 2014.</title>
        <authorList>
            <person name="Klenk H.-P."/>
        </authorList>
    </citation>
    <scope>NUCLEOTIDE SEQUENCE [LARGE SCALE GENOMIC DNA]</scope>
    <source>
        <strain evidence="7 8">DSM 45764</strain>
    </source>
</reference>
<keyword evidence="3" id="KW-0813">Transport</keyword>
<dbReference type="AlphaFoldDB" id="A0A562IUY8"/>
<keyword evidence="8" id="KW-1185">Reference proteome</keyword>
<dbReference type="OrthoDB" id="1846031at2"/>
<dbReference type="EMBL" id="VLKF01000001">
    <property type="protein sequence ID" value="TWH74762.1"/>
    <property type="molecule type" value="Genomic_DNA"/>
</dbReference>
<comment type="subcellular location">
    <subcellularLocation>
        <location evidence="1">Cell envelope</location>
    </subcellularLocation>
</comment>
<gene>
    <name evidence="7" type="ORF">JD78_03307</name>
</gene>
<evidence type="ECO:0000313" key="7">
    <source>
        <dbReference type="EMBL" id="TWH74762.1"/>
    </source>
</evidence>
<dbReference type="Pfam" id="PF01497">
    <property type="entry name" value="Peripla_BP_2"/>
    <property type="match status" value="1"/>
</dbReference>
<dbReference type="GO" id="GO:1901678">
    <property type="term" value="P:iron coordination entity transport"/>
    <property type="evidence" value="ECO:0007669"/>
    <property type="project" value="UniProtKB-ARBA"/>
</dbReference>
<dbReference type="RefSeq" id="WP_153359672.1">
    <property type="nucleotide sequence ID" value="NZ_JABGDC010000071.1"/>
</dbReference>
<feature type="domain" description="Fe/B12 periplasmic-binding" evidence="6">
    <location>
        <begin position="62"/>
        <end position="331"/>
    </location>
</feature>